<feature type="domain" description="NmrA-like" evidence="1">
    <location>
        <begin position="2"/>
        <end position="255"/>
    </location>
</feature>
<evidence type="ECO:0000259" key="1">
    <source>
        <dbReference type="Pfam" id="PF05368"/>
    </source>
</evidence>
<gene>
    <name evidence="2" type="ORF">SAMN05421829_11079</name>
</gene>
<reference evidence="3" key="1">
    <citation type="submission" date="2017-01" db="EMBL/GenBank/DDBJ databases">
        <authorList>
            <person name="Varghese N."/>
            <person name="Submissions S."/>
        </authorList>
    </citation>
    <scope>NUCLEOTIDE SEQUENCE [LARGE SCALE GENOMIC DNA]</scope>
    <source>
        <strain evidence="3">ATCC 51758</strain>
    </source>
</reference>
<organism evidence="2 3">
    <name type="scientific">Aromatoleum tolulyticum</name>
    <dbReference type="NCBI Taxonomy" id="34027"/>
    <lineage>
        <taxon>Bacteria</taxon>
        <taxon>Pseudomonadati</taxon>
        <taxon>Pseudomonadota</taxon>
        <taxon>Betaproteobacteria</taxon>
        <taxon>Rhodocyclales</taxon>
        <taxon>Rhodocyclaceae</taxon>
        <taxon>Aromatoleum</taxon>
    </lineage>
</organism>
<dbReference type="OrthoDB" id="9798669at2"/>
<dbReference type="Proteomes" id="UP000186819">
    <property type="component" value="Unassembled WGS sequence"/>
</dbReference>
<dbReference type="PANTHER" id="PTHR47129:SF1">
    <property type="entry name" value="NMRA-LIKE DOMAIN-CONTAINING PROTEIN"/>
    <property type="match status" value="1"/>
</dbReference>
<dbReference type="CDD" id="cd05269">
    <property type="entry name" value="TMR_SDR_a"/>
    <property type="match status" value="1"/>
</dbReference>
<dbReference type="PANTHER" id="PTHR47129">
    <property type="entry name" value="QUINONE OXIDOREDUCTASE 2"/>
    <property type="match status" value="1"/>
</dbReference>
<dbReference type="Pfam" id="PF05368">
    <property type="entry name" value="NmrA"/>
    <property type="match status" value="1"/>
</dbReference>
<name>A0A1N6YHA5_9RHOO</name>
<accession>A0A1N6YHA5</accession>
<dbReference type="EMBL" id="FTMD01000010">
    <property type="protein sequence ID" value="SIR13938.1"/>
    <property type="molecule type" value="Genomic_DNA"/>
</dbReference>
<proteinExistence type="predicted"/>
<evidence type="ECO:0000313" key="3">
    <source>
        <dbReference type="Proteomes" id="UP000186819"/>
    </source>
</evidence>
<dbReference type="Gene3D" id="3.40.50.720">
    <property type="entry name" value="NAD(P)-binding Rossmann-like Domain"/>
    <property type="match status" value="1"/>
</dbReference>
<dbReference type="InterPro" id="IPR008030">
    <property type="entry name" value="NmrA-like"/>
</dbReference>
<dbReference type="InterPro" id="IPR036291">
    <property type="entry name" value="NAD(P)-bd_dom_sf"/>
</dbReference>
<protein>
    <submittedName>
        <fullName evidence="2">NAD(P)H dehydrogenase (Quinone)</fullName>
    </submittedName>
</protein>
<dbReference type="Gene3D" id="3.90.25.10">
    <property type="entry name" value="UDP-galactose 4-epimerase, domain 1"/>
    <property type="match status" value="1"/>
</dbReference>
<dbReference type="STRING" id="34027.SAMN05421829_11079"/>
<dbReference type="RefSeq" id="WP_076603025.1">
    <property type="nucleotide sequence ID" value="NZ_FTMD01000010.1"/>
</dbReference>
<keyword evidence="3" id="KW-1185">Reference proteome</keyword>
<evidence type="ECO:0000313" key="2">
    <source>
        <dbReference type="EMBL" id="SIR13938.1"/>
    </source>
</evidence>
<dbReference type="InterPro" id="IPR052718">
    <property type="entry name" value="NmrA-type_oxidoreductase"/>
</dbReference>
<dbReference type="SUPFAM" id="SSF51735">
    <property type="entry name" value="NAD(P)-binding Rossmann-fold domains"/>
    <property type="match status" value="1"/>
</dbReference>
<sequence>MILVTGATGQLGLQIVQQLAVRLPGAGVGRLAVSVRDPERAGALAARGIEVRRGDFDQPEALRATFAGASRLVIVSTDGPKAQRIAQHRNAIEAARGAGVEHILYTSFLDADSASPSEFAQVHADSEAALAASGVGHTILRNGMYADFLPMTFAGALQSGLLQLPAGEGRVSYLSRNELAGAIAAAAVAPRLEKRIYELTGQTAHDYHDLAARVGAATGKTLRYEPVGEDVYAGVLEGVGMPAWLARAMANMFTAAAAGRLARTTNDFAALVGHPPKSIDCLIAEFFRAV</sequence>
<dbReference type="AlphaFoldDB" id="A0A1N6YHA5"/>